<evidence type="ECO:0000313" key="1">
    <source>
        <dbReference type="EMBL" id="MBX67597.1"/>
    </source>
</evidence>
<accession>A0A2P2QL15</accession>
<proteinExistence type="predicted"/>
<protein>
    <submittedName>
        <fullName evidence="1">Uncharacterized protein</fullName>
    </submittedName>
</protein>
<sequence length="18" mass="2397">MQLKQWNRKWLMQYSLKD</sequence>
<name>A0A2P2QL15_RHIMU</name>
<organism evidence="1">
    <name type="scientific">Rhizophora mucronata</name>
    <name type="common">Asiatic mangrove</name>
    <dbReference type="NCBI Taxonomy" id="61149"/>
    <lineage>
        <taxon>Eukaryota</taxon>
        <taxon>Viridiplantae</taxon>
        <taxon>Streptophyta</taxon>
        <taxon>Embryophyta</taxon>
        <taxon>Tracheophyta</taxon>
        <taxon>Spermatophyta</taxon>
        <taxon>Magnoliopsida</taxon>
        <taxon>eudicotyledons</taxon>
        <taxon>Gunneridae</taxon>
        <taxon>Pentapetalae</taxon>
        <taxon>rosids</taxon>
        <taxon>fabids</taxon>
        <taxon>Malpighiales</taxon>
        <taxon>Rhizophoraceae</taxon>
        <taxon>Rhizophora</taxon>
    </lineage>
</organism>
<reference evidence="1" key="1">
    <citation type="submission" date="2018-02" db="EMBL/GenBank/DDBJ databases">
        <title>Rhizophora mucronata_Transcriptome.</title>
        <authorList>
            <person name="Meera S.P."/>
            <person name="Sreeshan A."/>
            <person name="Augustine A."/>
        </authorList>
    </citation>
    <scope>NUCLEOTIDE SEQUENCE</scope>
    <source>
        <tissue evidence="1">Leaf</tissue>
    </source>
</reference>
<dbReference type="AlphaFoldDB" id="A0A2P2QL15"/>
<dbReference type="EMBL" id="GGEC01087113">
    <property type="protein sequence ID" value="MBX67597.1"/>
    <property type="molecule type" value="Transcribed_RNA"/>
</dbReference>